<evidence type="ECO:0000256" key="1">
    <source>
        <dbReference type="PROSITE-ProRule" id="PRU00169"/>
    </source>
</evidence>
<dbReference type="SUPFAM" id="SSF52172">
    <property type="entry name" value="CheY-like"/>
    <property type="match status" value="1"/>
</dbReference>
<evidence type="ECO:0000313" key="4">
    <source>
        <dbReference type="Proteomes" id="UP001231370"/>
    </source>
</evidence>
<dbReference type="RefSeq" id="WP_283763101.1">
    <property type="nucleotide sequence ID" value="NZ_JAQPOK010000094.1"/>
</dbReference>
<evidence type="ECO:0000313" key="3">
    <source>
        <dbReference type="EMBL" id="MDJ1179797.1"/>
    </source>
</evidence>
<protein>
    <submittedName>
        <fullName evidence="3">Response regulator</fullName>
    </submittedName>
</protein>
<keyword evidence="1" id="KW-0597">Phosphoprotein</keyword>
<dbReference type="Gene3D" id="3.40.50.2300">
    <property type="match status" value="1"/>
</dbReference>
<dbReference type="PROSITE" id="PS50110">
    <property type="entry name" value="RESPONSE_REGULATORY"/>
    <property type="match status" value="1"/>
</dbReference>
<dbReference type="CDD" id="cd17557">
    <property type="entry name" value="REC_Rcp-like"/>
    <property type="match status" value="1"/>
</dbReference>
<dbReference type="InterPro" id="IPR001789">
    <property type="entry name" value="Sig_transdc_resp-reg_receiver"/>
</dbReference>
<dbReference type="InterPro" id="IPR011006">
    <property type="entry name" value="CheY-like_superfamily"/>
</dbReference>
<dbReference type="PANTHER" id="PTHR44520:SF2">
    <property type="entry name" value="RESPONSE REGULATOR RCP1"/>
    <property type="match status" value="1"/>
</dbReference>
<accession>A0ABT7BM12</accession>
<comment type="caution">
    <text evidence="3">The sequence shown here is derived from an EMBL/GenBank/DDBJ whole genome shotgun (WGS) entry which is preliminary data.</text>
</comment>
<dbReference type="SMART" id="SM00448">
    <property type="entry name" value="REC"/>
    <property type="match status" value="1"/>
</dbReference>
<organism evidence="3 4">
    <name type="scientific">Roseofilum halophilum BLCC-M91</name>
    <dbReference type="NCBI Taxonomy" id="3022259"/>
    <lineage>
        <taxon>Bacteria</taxon>
        <taxon>Bacillati</taxon>
        <taxon>Cyanobacteriota</taxon>
        <taxon>Cyanophyceae</taxon>
        <taxon>Desertifilales</taxon>
        <taxon>Desertifilaceae</taxon>
        <taxon>Roseofilum</taxon>
        <taxon>Roseofilum halophilum</taxon>
    </lineage>
</organism>
<dbReference type="Pfam" id="PF00072">
    <property type="entry name" value="Response_reg"/>
    <property type="match status" value="1"/>
</dbReference>
<proteinExistence type="predicted"/>
<dbReference type="PANTHER" id="PTHR44520">
    <property type="entry name" value="RESPONSE REGULATOR RCP1-RELATED"/>
    <property type="match status" value="1"/>
</dbReference>
<dbReference type="EMBL" id="JAQPOK010000094">
    <property type="protein sequence ID" value="MDJ1179797.1"/>
    <property type="molecule type" value="Genomic_DNA"/>
</dbReference>
<gene>
    <name evidence="3" type="ORF">PJF56_13065</name>
</gene>
<reference evidence="3 4" key="1">
    <citation type="submission" date="2023-01" db="EMBL/GenBank/DDBJ databases">
        <title>Novel diversity within Roseofilum (Cyanobacteria; Desertifilaceae) from marine benthic mats with descriptions of four novel species.</title>
        <authorList>
            <person name="Wang Y."/>
            <person name="Berthold D.E."/>
            <person name="Hu J."/>
            <person name="Lefler F.W."/>
            <person name="Laughinghouse H.D. IV."/>
        </authorList>
    </citation>
    <scope>NUCLEOTIDE SEQUENCE [LARGE SCALE GENOMIC DNA]</scope>
    <source>
        <strain evidence="3 4">BLCC-M91</strain>
    </source>
</reference>
<feature type="domain" description="Response regulatory" evidence="2">
    <location>
        <begin position="9"/>
        <end position="134"/>
    </location>
</feature>
<evidence type="ECO:0000259" key="2">
    <source>
        <dbReference type="PROSITE" id="PS50110"/>
    </source>
</evidence>
<dbReference type="InterPro" id="IPR052893">
    <property type="entry name" value="TCS_response_regulator"/>
</dbReference>
<dbReference type="Proteomes" id="UP001231370">
    <property type="component" value="Unassembled WGS sequence"/>
</dbReference>
<keyword evidence="4" id="KW-1185">Reference proteome</keyword>
<sequence>MNFSSEPIHILLVEDSPSQAALMVQAFRKGSIEHQLHVVESGEQAIAFLHHHEPYNHSPQPHIILLDIKLPTKSGLEVLAEIKADLSLRVIPVIMLSNSENEADILSSYQNYANCYLKKPSSFDQFQHLIHLVEQFWLTSVKLPPISGTIF</sequence>
<feature type="modified residue" description="4-aspartylphosphate" evidence="1">
    <location>
        <position position="67"/>
    </location>
</feature>
<name>A0ABT7BM12_9CYAN</name>